<dbReference type="InterPro" id="IPR029074">
    <property type="entry name" value="Imm49"/>
</dbReference>
<organism evidence="1 2">
    <name type="scientific">Streptomyces aureus</name>
    <dbReference type="NCBI Taxonomy" id="193461"/>
    <lineage>
        <taxon>Bacteria</taxon>
        <taxon>Bacillati</taxon>
        <taxon>Actinomycetota</taxon>
        <taxon>Actinomycetes</taxon>
        <taxon>Kitasatosporales</taxon>
        <taxon>Streptomycetaceae</taxon>
        <taxon>Streptomyces</taxon>
    </lineage>
</organism>
<evidence type="ECO:0000313" key="1">
    <source>
        <dbReference type="EMBL" id="MFA3834980.1"/>
    </source>
</evidence>
<sequence length="578" mass="63704">MNLHHAPDPHLPMLNVPQAERLRSLTAAYFLARHGTHMTVTGDAVRLEGRLSPLSNLAQRCRQSAEDDWPRIVEQHFTGLENSSQGGESATELLERTCWRLLPDDAFPGETADAFRYARPVAEGLLAALALDAPTSVRILDDRDVARAGAEQLWAAGRANLIREPVEHDEFRGPQAALMHSVYGDSFFVSSKALVLPDLVRELTGRELPEAGALVVMPTRHLLAFHPIVDGSVVDAVNDLGSYALGAYEDGPGALSPRLYWWRQGRLVSLTVFDHENRSFSVVPPQELMDLMRSLRGQESADDTPDTAPRAQTADELAVTTVKLTAQLPQSPAVFGDVFAASLALSHVRCASDPDAGALETWEAWVGAMQVGSALFATTTSRESSVACRIGHDVVTLPVTGPAPHADGRAWLNAFYLAVVCRERDRMTQLCHVPLDDLRRAAPMDEYVFHWIDTLQTYWLQHPMDDVVQKLLATMNTSHPDVATRTPADFLNLVDYQPVALFHRLVTGDREAFALALTEALDHHERYWSDSTGPHSRVALGPLALACLAFDSEFPVDSKSPYLPTCLLDRAWYGEFDT</sequence>
<comment type="caution">
    <text evidence="1">The sequence shown here is derived from an EMBL/GenBank/DDBJ whole genome shotgun (WGS) entry which is preliminary data.</text>
</comment>
<reference evidence="1 2" key="1">
    <citation type="submission" date="2024-08" db="EMBL/GenBank/DDBJ databases">
        <title>Genome sequence of Streptomyces aureus CACIA-1.46HGO.</title>
        <authorList>
            <person name="Evangelista-Martinez Z."/>
        </authorList>
    </citation>
    <scope>NUCLEOTIDE SEQUENCE [LARGE SCALE GENOMIC DNA]</scope>
    <source>
        <strain evidence="1 2">CACIA-1.46HGO</strain>
    </source>
</reference>
<gene>
    <name evidence="1" type="ORF">ACEG43_02075</name>
</gene>
<protein>
    <submittedName>
        <fullName evidence="1">Immunity 49 family protein</fullName>
    </submittedName>
</protein>
<keyword evidence="2" id="KW-1185">Reference proteome</keyword>
<dbReference type="Pfam" id="PF15575">
    <property type="entry name" value="Imm49"/>
    <property type="match status" value="1"/>
</dbReference>
<dbReference type="RefSeq" id="WP_372561032.1">
    <property type="nucleotide sequence ID" value="NZ_JBGOSP010000001.1"/>
</dbReference>
<evidence type="ECO:0000313" key="2">
    <source>
        <dbReference type="Proteomes" id="UP001571476"/>
    </source>
</evidence>
<name>A0ABV4SAN9_9ACTN</name>
<dbReference type="Proteomes" id="UP001571476">
    <property type="component" value="Unassembled WGS sequence"/>
</dbReference>
<dbReference type="EMBL" id="JBGOSP010000001">
    <property type="protein sequence ID" value="MFA3834980.1"/>
    <property type="molecule type" value="Genomic_DNA"/>
</dbReference>
<proteinExistence type="predicted"/>
<accession>A0ABV4SAN9</accession>